<proteinExistence type="predicted"/>
<dbReference type="SUPFAM" id="SSF48371">
    <property type="entry name" value="ARM repeat"/>
    <property type="match status" value="1"/>
</dbReference>
<dbReference type="InterPro" id="IPR016024">
    <property type="entry name" value="ARM-type_fold"/>
</dbReference>
<keyword evidence="3" id="KW-1185">Reference proteome</keyword>
<evidence type="ECO:0000313" key="3">
    <source>
        <dbReference type="Proteomes" id="UP000678393"/>
    </source>
</evidence>
<dbReference type="AlphaFoldDB" id="A0A8S4A1V1"/>
<organism evidence="2 3">
    <name type="scientific">Candidula unifasciata</name>
    <dbReference type="NCBI Taxonomy" id="100452"/>
    <lineage>
        <taxon>Eukaryota</taxon>
        <taxon>Metazoa</taxon>
        <taxon>Spiralia</taxon>
        <taxon>Lophotrochozoa</taxon>
        <taxon>Mollusca</taxon>
        <taxon>Gastropoda</taxon>
        <taxon>Heterobranchia</taxon>
        <taxon>Euthyneura</taxon>
        <taxon>Panpulmonata</taxon>
        <taxon>Eupulmonata</taxon>
        <taxon>Stylommatophora</taxon>
        <taxon>Helicina</taxon>
        <taxon>Helicoidea</taxon>
        <taxon>Geomitridae</taxon>
        <taxon>Candidula</taxon>
    </lineage>
</organism>
<reference evidence="2" key="1">
    <citation type="submission" date="2021-04" db="EMBL/GenBank/DDBJ databases">
        <authorList>
            <consortium name="Molecular Ecology Group"/>
        </authorList>
    </citation>
    <scope>NUCLEOTIDE SEQUENCE</scope>
</reference>
<dbReference type="PANTHER" id="PTHR16199:SF4">
    <property type="entry name" value="CONDENSIN-2 COMPLEX SUBUNIT G2"/>
    <property type="match status" value="1"/>
</dbReference>
<gene>
    <name evidence="2" type="ORF">CUNI_LOCUS19840</name>
</gene>
<feature type="compositionally biased region" description="Basic residues" evidence="1">
    <location>
        <begin position="609"/>
        <end position="624"/>
    </location>
</feature>
<feature type="compositionally biased region" description="Acidic residues" evidence="1">
    <location>
        <begin position="631"/>
        <end position="641"/>
    </location>
</feature>
<feature type="non-terminal residue" evidence="2">
    <location>
        <position position="1"/>
    </location>
</feature>
<evidence type="ECO:0000256" key="1">
    <source>
        <dbReference type="SAM" id="MobiDB-lite"/>
    </source>
</evidence>
<dbReference type="EMBL" id="CAJHNH020007002">
    <property type="protein sequence ID" value="CAG5134282.1"/>
    <property type="molecule type" value="Genomic_DNA"/>
</dbReference>
<evidence type="ECO:0008006" key="4">
    <source>
        <dbReference type="Google" id="ProtNLM"/>
    </source>
</evidence>
<evidence type="ECO:0000313" key="2">
    <source>
        <dbReference type="EMBL" id="CAG5134282.1"/>
    </source>
</evidence>
<dbReference type="Pfam" id="PF12422">
    <property type="entry name" value="Condensin2nSMC"/>
    <property type="match status" value="1"/>
</dbReference>
<name>A0A8S4A1V1_9EUPU</name>
<feature type="compositionally biased region" description="Basic and acidic residues" evidence="1">
    <location>
        <begin position="591"/>
        <end position="608"/>
    </location>
</feature>
<feature type="region of interest" description="Disordered" evidence="1">
    <location>
        <begin position="579"/>
        <end position="641"/>
    </location>
</feature>
<sequence>MATKDNLLESLKTKDISNLIQCIKELSANDVLNDALAGFSRRLLQELWDSVQSMFVEELQNTAMLVFCITRLAHGTLMSQEGFDLFLPPSFIEVAILIHGIFPSLGPEHASLKDDISRLFESWWLKKGHGREELMGNTLVYLLTKSTGPKATKSDVARVYAVCHVLDSVNFDREGAGALVDLLLQCCVLPQFLNSSQGVKFLAYLFTLNPELTKMLHQTVKNHLPATPVSWHAKFSEVYLKAWQEAKNPDMREVIEHQCIQDLMHRAVHAQRGGQSSIAKVLFRILSLIHKKKTQKGVEAMLTRLYEPILWRSLMAANSDVRINAALLMFDTFPLQDADLNRQQADAALQKQFDIMHNLLSDPVPEVRLFAVRGVGNVLNIYWELIPADVSVPFIFHDLIMFLLQVIKCFITKLIEDLAYDVSSPAVREAVLKAMQQLCDNHLCIPLLQNVLPLLRNFVHDTSERVRVAMFDLLLKVKGLRAIKFWNLVPLEHILSRLQVDSAPIVRRIMKLIHPSFVPLQEAAGEQVSRCVTLVKLNMAAARQFYLNLPRCLSLEDTIRYITLLCKALIESAHKLSGKSAQSPHEDDDDAHTSKDDNVGEKEKDKAKSSKSKRKLRKTNKKQRPTAVGQESDEEDKPEADGELEDMAVFCGLVEAVYLMHTVVLTELDANTNKEVKEGLAKKLSVMVREVMAVSKDPHLDAALVALAGHLPSRALPHIAQNLFKRLKSGSCFDGSIDLKLMVKSLVLWGKAELIIQVVKDSLGSIFKNGEDSTPGVSQAGRNKISPELACALITNMITPAECRHILLTKNRQDLKDLIDCLIP</sequence>
<comment type="caution">
    <text evidence="2">The sequence shown here is derived from an EMBL/GenBank/DDBJ whole genome shotgun (WGS) entry which is preliminary data.</text>
</comment>
<dbReference type="GO" id="GO:0000796">
    <property type="term" value="C:condensin complex"/>
    <property type="evidence" value="ECO:0007669"/>
    <property type="project" value="TreeGrafter"/>
</dbReference>
<dbReference type="InterPro" id="IPR024741">
    <property type="entry name" value="Condensin2_G2"/>
</dbReference>
<dbReference type="Proteomes" id="UP000678393">
    <property type="component" value="Unassembled WGS sequence"/>
</dbReference>
<accession>A0A8S4A1V1</accession>
<dbReference type="PANTHER" id="PTHR16199">
    <property type="entry name" value="CONDENSIN-2 COMPLEX SUBUNIT G2"/>
    <property type="match status" value="1"/>
</dbReference>
<protein>
    <recommendedName>
        <fullName evidence="4">Condensin-2 complex subunit G2</fullName>
    </recommendedName>
</protein>
<dbReference type="OrthoDB" id="10062843at2759"/>
<dbReference type="Gene3D" id="1.25.10.10">
    <property type="entry name" value="Leucine-rich Repeat Variant"/>
    <property type="match status" value="1"/>
</dbReference>
<dbReference type="InterPro" id="IPR011989">
    <property type="entry name" value="ARM-like"/>
</dbReference>
<dbReference type="GO" id="GO:0000070">
    <property type="term" value="P:mitotic sister chromatid segregation"/>
    <property type="evidence" value="ECO:0007669"/>
    <property type="project" value="TreeGrafter"/>
</dbReference>
<dbReference type="GO" id="GO:0005634">
    <property type="term" value="C:nucleus"/>
    <property type="evidence" value="ECO:0007669"/>
    <property type="project" value="InterPro"/>
</dbReference>